<evidence type="ECO:0000313" key="8">
    <source>
        <dbReference type="Proteomes" id="UP000618943"/>
    </source>
</evidence>
<gene>
    <name evidence="7" type="ORF">JFL43_19025</name>
</gene>
<feature type="transmembrane region" description="Helical" evidence="6">
    <location>
        <begin position="391"/>
        <end position="410"/>
    </location>
</feature>
<dbReference type="EMBL" id="JAEOAH010000044">
    <property type="protein sequence ID" value="MBK3496911.1"/>
    <property type="molecule type" value="Genomic_DNA"/>
</dbReference>
<feature type="transmembrane region" description="Helical" evidence="6">
    <location>
        <begin position="287"/>
        <end position="307"/>
    </location>
</feature>
<dbReference type="InterPro" id="IPR024923">
    <property type="entry name" value="PG_synth_SpoVB"/>
</dbReference>
<evidence type="ECO:0000256" key="4">
    <source>
        <dbReference type="ARBA" id="ARBA00022989"/>
    </source>
</evidence>
<accession>A0ABS1HC63</accession>
<name>A0ABS1HC63_9BACL</name>
<dbReference type="InterPro" id="IPR050833">
    <property type="entry name" value="Poly_Biosynth_Transport"/>
</dbReference>
<comment type="caution">
    <text evidence="7">The sequence shown here is derived from an EMBL/GenBank/DDBJ whole genome shotgun (WGS) entry which is preliminary data.</text>
</comment>
<sequence length="535" mass="59199">MPEKWGMKVYVKGVALLTLAALFVKILSMLYRVPFQNLVGDQGFYIYQQVYPFVAIFVVWTSSGFAVAISKMLAEAEERDGEAQRHELLRVTFYYLSILSILFFAILFGGADLFAKWMGDPALALLLRTGSFVTLCMPAIAVYKGLFQARGIMTPVAYAQVIEQTVRVLVILGGTWIVMATTSSLYQAGQIAMAGTVVGELAGIILLWLYFKKYKQKKSVVVRKKIAIFPVIKELTILSIAVSMSGLLLLFFQLVDSFTVFETLVKGGIPIVEAMETKGIYDRGQPLVQVGLVIATSLSLAIVPLVAHASKKHGGRDAERFIQLTYRTALLFGFAATLGLMLVMPYVNEMLFETRELSNVLIIFVIQIVWLSLILPLTAMLQGLGKLKVPALLLTAGFLVKVVCNEPFIAKWGIIGAAYAGNLGLIFSAFGLIYYFKKIRPIRLAPMHFYMGTSLASLAMIGSVLFWIYCAEQWFSSSLPSRLQAAVTGSSAAAIGAFVFLTFIAKLGVLSSRDWFLLPFGRRMASYQLWLQRKK</sequence>
<organism evidence="7 8">
    <name type="scientific">Viridibacillus soli</name>
    <dbReference type="NCBI Taxonomy" id="2798301"/>
    <lineage>
        <taxon>Bacteria</taxon>
        <taxon>Bacillati</taxon>
        <taxon>Bacillota</taxon>
        <taxon>Bacilli</taxon>
        <taxon>Bacillales</taxon>
        <taxon>Caryophanaceae</taxon>
        <taxon>Viridibacillus</taxon>
    </lineage>
</organism>
<evidence type="ECO:0000256" key="2">
    <source>
        <dbReference type="ARBA" id="ARBA00022475"/>
    </source>
</evidence>
<dbReference type="RefSeq" id="WP_200750248.1">
    <property type="nucleotide sequence ID" value="NZ_JAEOAH010000044.1"/>
</dbReference>
<keyword evidence="8" id="KW-1185">Reference proteome</keyword>
<feature type="transmembrane region" description="Helical" evidence="6">
    <location>
        <begin position="489"/>
        <end position="509"/>
    </location>
</feature>
<evidence type="ECO:0000313" key="7">
    <source>
        <dbReference type="EMBL" id="MBK3496911.1"/>
    </source>
</evidence>
<dbReference type="CDD" id="cd13124">
    <property type="entry name" value="MATE_SpoVB_like"/>
    <property type="match status" value="1"/>
</dbReference>
<feature type="transmembrane region" description="Helical" evidence="6">
    <location>
        <begin position="166"/>
        <end position="185"/>
    </location>
</feature>
<feature type="transmembrane region" description="Helical" evidence="6">
    <location>
        <begin position="328"/>
        <end position="347"/>
    </location>
</feature>
<evidence type="ECO:0000256" key="6">
    <source>
        <dbReference type="SAM" id="Phobius"/>
    </source>
</evidence>
<dbReference type="Proteomes" id="UP000618943">
    <property type="component" value="Unassembled WGS sequence"/>
</dbReference>
<feature type="transmembrane region" description="Helical" evidence="6">
    <location>
        <begin position="123"/>
        <end position="146"/>
    </location>
</feature>
<dbReference type="PANTHER" id="PTHR30250:SF29">
    <property type="entry name" value="POLYSACCHARIDE BIOSYNTHESIS PROTEIN C-TERMINAL DOMAIN-CONTAINING PROTEIN"/>
    <property type="match status" value="1"/>
</dbReference>
<feature type="transmembrane region" description="Helical" evidence="6">
    <location>
        <begin position="91"/>
        <end position="111"/>
    </location>
</feature>
<keyword evidence="3 6" id="KW-0812">Transmembrane</keyword>
<proteinExistence type="predicted"/>
<protein>
    <submittedName>
        <fullName evidence="7">Polysaccharide biosynthesis protein</fullName>
    </submittedName>
</protein>
<dbReference type="PANTHER" id="PTHR30250">
    <property type="entry name" value="PST FAMILY PREDICTED COLANIC ACID TRANSPORTER"/>
    <property type="match status" value="1"/>
</dbReference>
<keyword evidence="2" id="KW-1003">Cell membrane</keyword>
<comment type="subcellular location">
    <subcellularLocation>
        <location evidence="1">Cell membrane</location>
        <topology evidence="1">Multi-pass membrane protein</topology>
    </subcellularLocation>
</comment>
<feature type="transmembrane region" description="Helical" evidence="6">
    <location>
        <begin position="359"/>
        <end position="379"/>
    </location>
</feature>
<reference evidence="7 8" key="1">
    <citation type="submission" date="2020-12" db="EMBL/GenBank/DDBJ databases">
        <title>YIM B01967 draft genome.</title>
        <authorList>
            <person name="Yan X."/>
        </authorList>
    </citation>
    <scope>NUCLEOTIDE SEQUENCE [LARGE SCALE GENOMIC DNA]</scope>
    <source>
        <strain evidence="7 8">YIM B01967</strain>
    </source>
</reference>
<feature type="transmembrane region" description="Helical" evidence="6">
    <location>
        <begin position="191"/>
        <end position="211"/>
    </location>
</feature>
<feature type="transmembrane region" description="Helical" evidence="6">
    <location>
        <begin position="448"/>
        <end position="469"/>
    </location>
</feature>
<evidence type="ECO:0000256" key="3">
    <source>
        <dbReference type="ARBA" id="ARBA00022692"/>
    </source>
</evidence>
<feature type="transmembrane region" description="Helical" evidence="6">
    <location>
        <begin position="9"/>
        <end position="30"/>
    </location>
</feature>
<evidence type="ECO:0000256" key="5">
    <source>
        <dbReference type="ARBA" id="ARBA00023136"/>
    </source>
</evidence>
<evidence type="ECO:0000256" key="1">
    <source>
        <dbReference type="ARBA" id="ARBA00004651"/>
    </source>
</evidence>
<feature type="transmembrane region" description="Helical" evidence="6">
    <location>
        <begin position="231"/>
        <end position="255"/>
    </location>
</feature>
<dbReference type="Pfam" id="PF01943">
    <property type="entry name" value="Polysacc_synt"/>
    <property type="match status" value="1"/>
</dbReference>
<keyword evidence="5 6" id="KW-0472">Membrane</keyword>
<keyword evidence="4 6" id="KW-1133">Transmembrane helix</keyword>
<feature type="transmembrane region" description="Helical" evidence="6">
    <location>
        <begin position="416"/>
        <end position="436"/>
    </location>
</feature>
<dbReference type="InterPro" id="IPR002797">
    <property type="entry name" value="Polysacc_synth"/>
</dbReference>
<feature type="transmembrane region" description="Helical" evidence="6">
    <location>
        <begin position="50"/>
        <end position="70"/>
    </location>
</feature>